<protein>
    <recommendedName>
        <fullName evidence="1">PPM-type phosphatase domain-containing protein</fullName>
    </recommendedName>
</protein>
<name>L7U9U7_MYXSD</name>
<gene>
    <name evidence="2" type="ordered locus">MYSTI_03328</name>
</gene>
<dbReference type="eggNOG" id="COG0631">
    <property type="taxonomic scope" value="Bacteria"/>
</dbReference>
<dbReference type="AlphaFoldDB" id="L7U9U7"/>
<dbReference type="InterPro" id="IPR001932">
    <property type="entry name" value="PPM-type_phosphatase-like_dom"/>
</dbReference>
<dbReference type="RefSeq" id="WP_015348901.1">
    <property type="nucleotide sequence ID" value="NC_020126.1"/>
</dbReference>
<keyword evidence="3" id="KW-1185">Reference proteome</keyword>
<feature type="domain" description="PPM-type phosphatase" evidence="1">
    <location>
        <begin position="19"/>
        <end position="200"/>
    </location>
</feature>
<sequence>MRIELEVVSVQKAGHTPAENEDAWASERSSTLEGDTLRVAVADGATESLFSGQWARLLAREYVAGKMCEPPVLLESLPGLQRRWRSDVEARDLPWYAQEKLREGAFATLLGVRCEQSPRPGVGTWAALVVGDSCLFQVRDGRLVCAFPLEQAAAFGSRPFLVSTQEGHNPRVGEYVRCASGDLRPGDLLMLMTDALAQWFLAEHERGGTPWLALPAWGSEAPHERFQPFVEGLRASKVIRNDDVTLARLTVGA</sequence>
<dbReference type="HOGENOM" id="CLU_076319_0_0_7"/>
<organism evidence="2 3">
    <name type="scientific">Myxococcus stipitatus (strain DSM 14675 / JCM 12634 / Mx s8)</name>
    <dbReference type="NCBI Taxonomy" id="1278073"/>
    <lineage>
        <taxon>Bacteria</taxon>
        <taxon>Pseudomonadati</taxon>
        <taxon>Myxococcota</taxon>
        <taxon>Myxococcia</taxon>
        <taxon>Myxococcales</taxon>
        <taxon>Cystobacterineae</taxon>
        <taxon>Myxococcaceae</taxon>
        <taxon>Myxococcus</taxon>
    </lineage>
</organism>
<proteinExistence type="predicted"/>
<dbReference type="EMBL" id="CP004025">
    <property type="protein sequence ID" value="AGC44640.1"/>
    <property type="molecule type" value="Genomic_DNA"/>
</dbReference>
<dbReference type="STRING" id="1278073.MYSTI_03328"/>
<reference evidence="2 3" key="1">
    <citation type="journal article" date="2013" name="Genome Announc.">
        <title>Complete genome sequence of Myxococcus stipitatus strain DSM 14675, a fruiting myxobacterium.</title>
        <authorList>
            <person name="Huntley S."/>
            <person name="Kneip S."/>
            <person name="Treuner-Lange A."/>
            <person name="Sogaard-Andersen L."/>
        </authorList>
    </citation>
    <scope>NUCLEOTIDE SEQUENCE [LARGE SCALE GENOMIC DNA]</scope>
    <source>
        <strain evidence="3">DSM 14675 / JCM 12634 / Mx s8</strain>
    </source>
</reference>
<dbReference type="Gene3D" id="3.60.40.10">
    <property type="entry name" value="PPM-type phosphatase domain"/>
    <property type="match status" value="1"/>
</dbReference>
<dbReference type="InterPro" id="IPR036457">
    <property type="entry name" value="PPM-type-like_dom_sf"/>
</dbReference>
<dbReference type="Proteomes" id="UP000011131">
    <property type="component" value="Chromosome"/>
</dbReference>
<accession>L7U9U7</accession>
<dbReference type="Pfam" id="PF13672">
    <property type="entry name" value="PP2C_2"/>
    <property type="match status" value="1"/>
</dbReference>
<evidence type="ECO:0000259" key="1">
    <source>
        <dbReference type="Pfam" id="PF13672"/>
    </source>
</evidence>
<dbReference type="OrthoDB" id="5380902at2"/>
<dbReference type="PATRIC" id="fig|1278073.3.peg.3386"/>
<evidence type="ECO:0000313" key="3">
    <source>
        <dbReference type="Proteomes" id="UP000011131"/>
    </source>
</evidence>
<evidence type="ECO:0000313" key="2">
    <source>
        <dbReference type="EMBL" id="AGC44640.1"/>
    </source>
</evidence>
<dbReference type="KEGG" id="msd:MYSTI_03328"/>
<dbReference type="SUPFAM" id="SSF81606">
    <property type="entry name" value="PP2C-like"/>
    <property type="match status" value="1"/>
</dbReference>